<dbReference type="SUPFAM" id="SSF57184">
    <property type="entry name" value="Growth factor receptor domain"/>
    <property type="match status" value="1"/>
</dbReference>
<dbReference type="EMBL" id="SRLO01006785">
    <property type="protein sequence ID" value="TNN28536.1"/>
    <property type="molecule type" value="Genomic_DNA"/>
</dbReference>
<feature type="domain" description="Furin-like cysteine-rich" evidence="1">
    <location>
        <begin position="4"/>
        <end position="119"/>
    </location>
</feature>
<organism evidence="2 3">
    <name type="scientific">Liparis tanakae</name>
    <name type="common">Tanaka's snailfish</name>
    <dbReference type="NCBI Taxonomy" id="230148"/>
    <lineage>
        <taxon>Eukaryota</taxon>
        <taxon>Metazoa</taxon>
        <taxon>Chordata</taxon>
        <taxon>Craniata</taxon>
        <taxon>Vertebrata</taxon>
        <taxon>Euteleostomi</taxon>
        <taxon>Actinopterygii</taxon>
        <taxon>Neopterygii</taxon>
        <taxon>Teleostei</taxon>
        <taxon>Neoteleostei</taxon>
        <taxon>Acanthomorphata</taxon>
        <taxon>Eupercaria</taxon>
        <taxon>Perciformes</taxon>
        <taxon>Cottioidei</taxon>
        <taxon>Cottales</taxon>
        <taxon>Liparidae</taxon>
        <taxon>Liparis</taxon>
    </lineage>
</organism>
<evidence type="ECO:0000313" key="3">
    <source>
        <dbReference type="Proteomes" id="UP000314294"/>
    </source>
</evidence>
<dbReference type="Gene3D" id="3.80.20.20">
    <property type="entry name" value="Receptor L-domain"/>
    <property type="match status" value="2"/>
</dbReference>
<accession>A0A4Z2EI68</accession>
<dbReference type="InterPro" id="IPR006211">
    <property type="entry name" value="Furin-like_Cys-rich_dom"/>
</dbReference>
<dbReference type="Pfam" id="PF00757">
    <property type="entry name" value="Furin-like"/>
    <property type="match status" value="1"/>
</dbReference>
<evidence type="ECO:0000313" key="2">
    <source>
        <dbReference type="EMBL" id="TNN28536.1"/>
    </source>
</evidence>
<dbReference type="InterPro" id="IPR009030">
    <property type="entry name" value="Growth_fac_rcpt_cys_sf"/>
</dbReference>
<protein>
    <submittedName>
        <fullName evidence="2">Insulin-like growth factor 1 receptor</fullName>
    </submittedName>
</protein>
<gene>
    <name evidence="2" type="primary">IGF1R_1</name>
    <name evidence="2" type="ORF">EYF80_061316</name>
</gene>
<keyword evidence="3" id="KW-1185">Reference proteome</keyword>
<comment type="caution">
    <text evidence="2">The sequence shown here is derived from an EMBL/GenBank/DDBJ whole genome shotgun (WGS) entry which is preliminary data.</text>
</comment>
<dbReference type="AlphaFoldDB" id="A0A4Z2EI68"/>
<evidence type="ECO:0000259" key="1">
    <source>
        <dbReference type="Pfam" id="PF00757"/>
    </source>
</evidence>
<sequence>MCFICPQHCEFSCTEQGECCHSQCLGICAEPNNDTACSGCLHYYHEGHCVPDCPPDTYKFEGWRCITMDLCSQVHLLGDTHFVIHGGECMPDCPSGFTRNETNRMFCNACNGPCDKPCTSPVIDSVDAAQSLKDCTVIEGNLDINIRRGSECSHTAAHIN</sequence>
<dbReference type="InterPro" id="IPR006212">
    <property type="entry name" value="Furin_repeat"/>
</dbReference>
<keyword evidence="2" id="KW-0675">Receptor</keyword>
<proteinExistence type="predicted"/>
<dbReference type="SMART" id="SM00261">
    <property type="entry name" value="FU"/>
    <property type="match status" value="1"/>
</dbReference>
<name>A0A4Z2EI68_9TELE</name>
<dbReference type="SUPFAM" id="SSF52058">
    <property type="entry name" value="L domain-like"/>
    <property type="match status" value="1"/>
</dbReference>
<dbReference type="FunFam" id="2.10.220.10:FF:000027">
    <property type="entry name" value="Tyrosine-protein kinase receptor"/>
    <property type="match status" value="1"/>
</dbReference>
<reference evidence="2 3" key="1">
    <citation type="submission" date="2019-03" db="EMBL/GenBank/DDBJ databases">
        <title>First draft genome of Liparis tanakae, snailfish: a comprehensive survey of snailfish specific genes.</title>
        <authorList>
            <person name="Kim W."/>
            <person name="Song I."/>
            <person name="Jeong J.-H."/>
            <person name="Kim D."/>
            <person name="Kim S."/>
            <person name="Ryu S."/>
            <person name="Song J.Y."/>
            <person name="Lee S.K."/>
        </authorList>
    </citation>
    <scope>NUCLEOTIDE SEQUENCE [LARGE SCALE GENOMIC DNA]</scope>
    <source>
        <tissue evidence="2">Muscle</tissue>
    </source>
</reference>
<dbReference type="OrthoDB" id="8914144at2759"/>
<dbReference type="Gene3D" id="2.10.220.10">
    <property type="entry name" value="Hormone Receptor, Insulin-like Growth Factor Receptor 1, Chain A, domain 2"/>
    <property type="match status" value="1"/>
</dbReference>
<dbReference type="InterPro" id="IPR036941">
    <property type="entry name" value="Rcpt_L-dom_sf"/>
</dbReference>
<dbReference type="Proteomes" id="UP000314294">
    <property type="component" value="Unassembled WGS sequence"/>
</dbReference>